<dbReference type="Proteomes" id="UP000663444">
    <property type="component" value="Chromosome"/>
</dbReference>
<organism evidence="2 3">
    <name type="scientific">Azospira restricta</name>
    <dbReference type="NCBI Taxonomy" id="404405"/>
    <lineage>
        <taxon>Bacteria</taxon>
        <taxon>Pseudomonadati</taxon>
        <taxon>Pseudomonadota</taxon>
        <taxon>Betaproteobacteria</taxon>
        <taxon>Rhodocyclales</taxon>
        <taxon>Rhodocyclaceae</taxon>
        <taxon>Azospira</taxon>
    </lineage>
</organism>
<dbReference type="KEGG" id="ares:IWH25_12950"/>
<proteinExistence type="predicted"/>
<protein>
    <submittedName>
        <fullName evidence="2">Tetratricopeptide repeat protein</fullName>
    </submittedName>
</protein>
<keyword evidence="3" id="KW-1185">Reference proteome</keyword>
<evidence type="ECO:0000313" key="2">
    <source>
        <dbReference type="EMBL" id="QRJ62673.1"/>
    </source>
</evidence>
<reference evidence="2" key="1">
    <citation type="submission" date="2020-11" db="EMBL/GenBank/DDBJ databases">
        <title>Azospira restricta DSM 18626 genome sequence.</title>
        <authorList>
            <person name="Moe W.M."/>
        </authorList>
    </citation>
    <scope>NUCLEOTIDE SEQUENCE</scope>
    <source>
        <strain evidence="2">DSM 18626</strain>
    </source>
</reference>
<feature type="region of interest" description="Disordered" evidence="1">
    <location>
        <begin position="129"/>
        <end position="155"/>
    </location>
</feature>
<dbReference type="SUPFAM" id="SSF48452">
    <property type="entry name" value="TPR-like"/>
    <property type="match status" value="1"/>
</dbReference>
<dbReference type="EMBL" id="CP064781">
    <property type="protein sequence ID" value="QRJ62673.1"/>
    <property type="molecule type" value="Genomic_DNA"/>
</dbReference>
<evidence type="ECO:0000256" key="1">
    <source>
        <dbReference type="SAM" id="MobiDB-lite"/>
    </source>
</evidence>
<gene>
    <name evidence="2" type="ORF">IWH25_12950</name>
</gene>
<name>A0A974PWY8_9RHOO</name>
<dbReference type="InterPro" id="IPR011990">
    <property type="entry name" value="TPR-like_helical_dom_sf"/>
</dbReference>
<evidence type="ECO:0000313" key="3">
    <source>
        <dbReference type="Proteomes" id="UP000663444"/>
    </source>
</evidence>
<dbReference type="AlphaFoldDB" id="A0A974PWY8"/>
<accession>A0A974PWY8</accession>
<sequence>MNADLGGSPVRARSVMYYEYARACGATCFYDHAEQYLLKALKLDEESSGPVHYPLIELARLNLDQRQFVQAVPYFERALPVVEKLDAASKDPIGFADFLDEYAQALRETDRAADAAVFTARAADIRSRHSGAVSKTDRTPYGKHCIKKDESPQSQ</sequence>
<dbReference type="RefSeq" id="WP_203386202.1">
    <property type="nucleotide sequence ID" value="NZ_CP064781.1"/>
</dbReference>
<dbReference type="Gene3D" id="1.25.40.10">
    <property type="entry name" value="Tetratricopeptide repeat domain"/>
    <property type="match status" value="1"/>
</dbReference>